<feature type="domain" description="Xaa-Pro dipeptidyl-peptidase C-terminal" evidence="3">
    <location>
        <begin position="368"/>
        <end position="588"/>
    </location>
</feature>
<dbReference type="InterPro" id="IPR008979">
    <property type="entry name" value="Galactose-bd-like_sf"/>
</dbReference>
<dbReference type="Proteomes" id="UP001501490">
    <property type="component" value="Unassembled WGS sequence"/>
</dbReference>
<dbReference type="Gene3D" id="2.60.120.260">
    <property type="entry name" value="Galactose-binding domain-like"/>
    <property type="match status" value="1"/>
</dbReference>
<dbReference type="InterPro" id="IPR000383">
    <property type="entry name" value="Xaa-Pro-like_dom"/>
</dbReference>
<dbReference type="InterPro" id="IPR005674">
    <property type="entry name" value="CocE/Ser_esterase"/>
</dbReference>
<feature type="compositionally biased region" description="Low complexity" evidence="2">
    <location>
        <begin position="1"/>
        <end position="17"/>
    </location>
</feature>
<dbReference type="GO" id="GO:0016787">
    <property type="term" value="F:hydrolase activity"/>
    <property type="evidence" value="ECO:0007669"/>
    <property type="project" value="UniProtKB-KW"/>
</dbReference>
<evidence type="ECO:0000256" key="1">
    <source>
        <dbReference type="ARBA" id="ARBA00022801"/>
    </source>
</evidence>
<dbReference type="Pfam" id="PF08530">
    <property type="entry name" value="PepX_C"/>
    <property type="match status" value="1"/>
</dbReference>
<reference evidence="5" key="1">
    <citation type="journal article" date="2019" name="Int. J. Syst. Evol. Microbiol.">
        <title>The Global Catalogue of Microorganisms (GCM) 10K type strain sequencing project: providing services to taxonomists for standard genome sequencing and annotation.</title>
        <authorList>
            <consortium name="The Broad Institute Genomics Platform"/>
            <consortium name="The Broad Institute Genome Sequencing Center for Infectious Disease"/>
            <person name="Wu L."/>
            <person name="Ma J."/>
        </authorList>
    </citation>
    <scope>NUCLEOTIDE SEQUENCE [LARGE SCALE GENOMIC DNA]</scope>
    <source>
        <strain evidence="5">JCM 16929</strain>
    </source>
</reference>
<organism evidence="4 5">
    <name type="scientific">Microlunatus ginsengisoli</name>
    <dbReference type="NCBI Taxonomy" id="363863"/>
    <lineage>
        <taxon>Bacteria</taxon>
        <taxon>Bacillati</taxon>
        <taxon>Actinomycetota</taxon>
        <taxon>Actinomycetes</taxon>
        <taxon>Propionibacteriales</taxon>
        <taxon>Propionibacteriaceae</taxon>
        <taxon>Microlunatus</taxon>
    </lineage>
</organism>
<evidence type="ECO:0000256" key="2">
    <source>
        <dbReference type="SAM" id="MobiDB-lite"/>
    </source>
</evidence>
<dbReference type="SMART" id="SM00939">
    <property type="entry name" value="PepX_C"/>
    <property type="match status" value="1"/>
</dbReference>
<dbReference type="SUPFAM" id="SSF49785">
    <property type="entry name" value="Galactose-binding domain-like"/>
    <property type="match status" value="1"/>
</dbReference>
<evidence type="ECO:0000313" key="4">
    <source>
        <dbReference type="EMBL" id="GAA3611544.1"/>
    </source>
</evidence>
<protein>
    <submittedName>
        <fullName evidence="4">CocE/NonD family hydrolase</fullName>
    </submittedName>
</protein>
<proteinExistence type="predicted"/>
<dbReference type="EMBL" id="BAABAB010000007">
    <property type="protein sequence ID" value="GAA3611544.1"/>
    <property type="molecule type" value="Genomic_DNA"/>
</dbReference>
<dbReference type="NCBIfam" id="TIGR00976">
    <property type="entry name" value="CocE_NonD"/>
    <property type="match status" value="1"/>
</dbReference>
<evidence type="ECO:0000313" key="5">
    <source>
        <dbReference type="Proteomes" id="UP001501490"/>
    </source>
</evidence>
<dbReference type="InterPro" id="IPR029058">
    <property type="entry name" value="AB_hydrolase_fold"/>
</dbReference>
<feature type="region of interest" description="Disordered" evidence="2">
    <location>
        <begin position="1"/>
        <end position="30"/>
    </location>
</feature>
<dbReference type="Gene3D" id="1.10.3020.10">
    <property type="entry name" value="alpha-amino acid ester hydrolase ( Helical cap domain)"/>
    <property type="match status" value="1"/>
</dbReference>
<keyword evidence="5" id="KW-1185">Reference proteome</keyword>
<dbReference type="PANTHER" id="PTHR43056">
    <property type="entry name" value="PEPTIDASE S9 PROLYL OLIGOPEPTIDASE"/>
    <property type="match status" value="1"/>
</dbReference>
<feature type="compositionally biased region" description="Polar residues" evidence="2">
    <location>
        <begin position="613"/>
        <end position="628"/>
    </location>
</feature>
<accession>A0ABP6ZKE1</accession>
<dbReference type="PANTHER" id="PTHR43056:SF10">
    <property type="entry name" value="COCE_NOND FAMILY, PUTATIVE (AFU_ORTHOLOGUE AFUA_7G00600)-RELATED"/>
    <property type="match status" value="1"/>
</dbReference>
<dbReference type="InterPro" id="IPR013736">
    <property type="entry name" value="Xaa-Pro_dipept_C"/>
</dbReference>
<comment type="caution">
    <text evidence="4">The sequence shown here is derived from an EMBL/GenBank/DDBJ whole genome shotgun (WGS) entry which is preliminary data.</text>
</comment>
<dbReference type="SUPFAM" id="SSF53474">
    <property type="entry name" value="alpha/beta-Hydrolases"/>
    <property type="match status" value="1"/>
</dbReference>
<gene>
    <name evidence="4" type="ORF">GCM10022236_11620</name>
</gene>
<dbReference type="Pfam" id="PF02129">
    <property type="entry name" value="Peptidase_S15"/>
    <property type="match status" value="1"/>
</dbReference>
<dbReference type="Gene3D" id="3.40.50.1820">
    <property type="entry name" value="alpha/beta hydrolase"/>
    <property type="match status" value="1"/>
</dbReference>
<name>A0ABP6ZKE1_9ACTN</name>
<feature type="region of interest" description="Disordered" evidence="2">
    <location>
        <begin position="610"/>
        <end position="640"/>
    </location>
</feature>
<dbReference type="InterPro" id="IPR050585">
    <property type="entry name" value="Xaa-Pro_dipeptidyl-ppase/CocE"/>
</dbReference>
<sequence>MQVRRGPSARAAGTAAGQRQLNGRQTSGRGYRNLSEVEFGMARTNRVDIPMRDGTRLRADVFLPTTGSPQTAVSPDGGVRLDPTVRVAPALVSFSCYARQVQDLGAPFGFLEAGASDYFVPRGYAHVIVNSRGTGGSEGTFGLMDTVEVADTADVVEWVAAQPWCDGNVGGMGISYFAVAQLAAAVQRPPHLKAIFPFATLDDLYDAVWHRGVLNSGFFSAWLSAIGIMAGVSDEFWQSAGLDLIRRALNTSGVHARMEHVNGQVAVSAMKTLLRSHYAEEPFGRLWQEAAVEHPTHDDWWDERNLRPRLGNIDIPVYLGCQWDNVPMHLPSSFPVWEALAHNPNVRLTLIDKDALIWPWETMHEEALAWNDQWLKGRDTGIMDGPPIRYVIPGTDHWRTADRWPPPESRHVAYSLRTDGTLAPDEDVDGVGKRSYLHLARESGRPRNANPPGLPDHLSWQTEPARQPLDVVGDIELELDATITALDTDWIVLLDDLAPEGRAVNVTAGWLRAQLRTVDEESSRIGRPVLPCREPLTVPVGRRVRYRIPLTPNACRLRVGHRLRLMITSGDERQPAARVLGFTHSSVGQSSLNTVYATSRLLLPVLPAEGRIGQTQREPASSEGSTCGNHEEGPATTAAS</sequence>
<feature type="compositionally biased region" description="Polar residues" evidence="2">
    <location>
        <begin position="19"/>
        <end position="28"/>
    </location>
</feature>
<evidence type="ECO:0000259" key="3">
    <source>
        <dbReference type="SMART" id="SM00939"/>
    </source>
</evidence>
<keyword evidence="1 4" id="KW-0378">Hydrolase</keyword>